<sequence length="952" mass="109902">MDNEVLTQIVHALETIHNHVITNEIRIKAQEYCNSIKEHPLSPIYGRYLAHLENNQSDAVRHFGLQLIEHAIEFKWNDGTYNDDEKQQIKQAVIQLIEGGLHDILREQSFIKSKVAKLFADIAKKEWPIRWDDMDQLLQGFYNKSPTTQEITLLILSYLAEETETRDSLQCVIVSSNVLRIQYPNGVKSEGGRKGKVTIMFGDDPNNEGWLIRWIRSLEQIVGEWQRQKQLQDPNPQTIIIQEKLSTAILNTLATTLDWILTRSIVESNVVLMLCNCLLIDCYEIRMKAIECLAIIFSRSLGAEDRTIVLEPIFDGTCLDLLHNAYNKIQPPGQELLIDDDEYLYLKMFAEAIAGLGEKHICHKNISAIPTQFPKYLELIYLISNFPSNMFASISLTFWQAAIKNNCTSKIISEQKGLPIMLMELFTKRFSNALHSSEPVDSSALHYNDLDFDSMNDRRMFDQSLRYKIVELFKSVALMQPIEIFSWMVNRIQVTCNVRPSNEDLDVDGVLRLDSRFYVTFETEMTLVESIVIGLGILIKQQSDEEVENVNNNDRLLLRGQIMNGMNNLLQMLLRIEYEDLSMIHRYLAALAAFEEILQIDSNLLFQVLQKMFKFALFCPPGYSISSSSSFPPPIMKLRVGAVTALIRFGVVMPDVLMGMYSDISNHINEIIRSDKRLVTGREKGHFKEFLLSIIYFSKVPFEQKQPLFDSIIGSDIGEYNSPSLVGCIESIQRFMDNIGLNFLATVVNGMKHNGVMNLKSPVFEREDIKVFKSKRNKIAWLLIVTLTWLRRTTDFSSKKKNDTAMKESLKLWQQYIPFMLTFILGFIRMLHQVWNVETWREIPVELHSIILFSKEEKAKVIGMQQKITTVDSQYSINGMIDNIKKWLVSVRIDSYYILGRLPFLGPDFYTVLPNMTELITQSLFENADNINNIHWKMLLNILDSFKERILF</sequence>
<name>A0A9N8YVZ7_9GLOM</name>
<reference evidence="3" key="1">
    <citation type="submission" date="2021-06" db="EMBL/GenBank/DDBJ databases">
        <authorList>
            <person name="Kallberg Y."/>
            <person name="Tangrot J."/>
            <person name="Rosling A."/>
        </authorList>
    </citation>
    <scope>NUCLEOTIDE SEQUENCE</scope>
    <source>
        <strain evidence="3">UK204</strain>
    </source>
</reference>
<evidence type="ECO:0000259" key="2">
    <source>
        <dbReference type="SMART" id="SM00913"/>
    </source>
</evidence>
<dbReference type="InterPro" id="IPR016024">
    <property type="entry name" value="ARM-type_fold"/>
</dbReference>
<dbReference type="InterPro" id="IPR045478">
    <property type="entry name" value="Exportin-5_C"/>
</dbReference>
<dbReference type="PANTHER" id="PTHR11223:SF3">
    <property type="entry name" value="EXPORTIN-5"/>
    <property type="match status" value="1"/>
</dbReference>
<dbReference type="GO" id="GO:0042565">
    <property type="term" value="C:RNA nuclear export complex"/>
    <property type="evidence" value="ECO:0007669"/>
    <property type="project" value="TreeGrafter"/>
</dbReference>
<feature type="domain" description="Importin N-terminal" evidence="2">
    <location>
        <begin position="29"/>
        <end position="99"/>
    </location>
</feature>
<dbReference type="GO" id="GO:0031267">
    <property type="term" value="F:small GTPase binding"/>
    <property type="evidence" value="ECO:0007669"/>
    <property type="project" value="InterPro"/>
</dbReference>
<proteinExistence type="inferred from homology"/>
<dbReference type="SMART" id="SM00913">
    <property type="entry name" value="IBN_N"/>
    <property type="match status" value="1"/>
</dbReference>
<gene>
    <name evidence="3" type="ORF">FCALED_LOCUS1265</name>
</gene>
<dbReference type="GO" id="GO:0006405">
    <property type="term" value="P:RNA export from nucleus"/>
    <property type="evidence" value="ECO:0007669"/>
    <property type="project" value="TreeGrafter"/>
</dbReference>
<keyword evidence="4" id="KW-1185">Reference proteome</keyword>
<dbReference type="EMBL" id="CAJVPQ010000155">
    <property type="protein sequence ID" value="CAG8451590.1"/>
    <property type="molecule type" value="Genomic_DNA"/>
</dbReference>
<dbReference type="InterPro" id="IPR011989">
    <property type="entry name" value="ARM-like"/>
</dbReference>
<dbReference type="InterPro" id="IPR045065">
    <property type="entry name" value="XPO1/5"/>
</dbReference>
<dbReference type="GO" id="GO:0005049">
    <property type="term" value="F:nuclear export signal receptor activity"/>
    <property type="evidence" value="ECO:0007669"/>
    <property type="project" value="InterPro"/>
</dbReference>
<dbReference type="GO" id="GO:0005634">
    <property type="term" value="C:nucleus"/>
    <property type="evidence" value="ECO:0007669"/>
    <property type="project" value="TreeGrafter"/>
</dbReference>
<dbReference type="InterPro" id="IPR001494">
    <property type="entry name" value="Importin-beta_N"/>
</dbReference>
<dbReference type="Pfam" id="PF19273">
    <property type="entry name" value="Exportin-5"/>
    <property type="match status" value="1"/>
</dbReference>
<dbReference type="GO" id="GO:0006611">
    <property type="term" value="P:protein export from nucleus"/>
    <property type="evidence" value="ECO:0007669"/>
    <property type="project" value="InterPro"/>
</dbReference>
<dbReference type="SUPFAM" id="SSF48371">
    <property type="entry name" value="ARM repeat"/>
    <property type="match status" value="1"/>
</dbReference>
<evidence type="ECO:0000313" key="3">
    <source>
        <dbReference type="EMBL" id="CAG8451590.1"/>
    </source>
</evidence>
<comment type="similarity">
    <text evidence="1">Belongs to the exportin family.</text>
</comment>
<protein>
    <submittedName>
        <fullName evidence="3">152_t:CDS:1</fullName>
    </submittedName>
</protein>
<organism evidence="3 4">
    <name type="scientific">Funneliformis caledonium</name>
    <dbReference type="NCBI Taxonomy" id="1117310"/>
    <lineage>
        <taxon>Eukaryota</taxon>
        <taxon>Fungi</taxon>
        <taxon>Fungi incertae sedis</taxon>
        <taxon>Mucoromycota</taxon>
        <taxon>Glomeromycotina</taxon>
        <taxon>Glomeromycetes</taxon>
        <taxon>Glomerales</taxon>
        <taxon>Glomeraceae</taxon>
        <taxon>Funneliformis</taxon>
    </lineage>
</organism>
<dbReference type="AlphaFoldDB" id="A0A9N8YVZ7"/>
<evidence type="ECO:0000313" key="4">
    <source>
        <dbReference type="Proteomes" id="UP000789570"/>
    </source>
</evidence>
<dbReference type="OrthoDB" id="2215036at2759"/>
<dbReference type="GO" id="GO:0003723">
    <property type="term" value="F:RNA binding"/>
    <property type="evidence" value="ECO:0007669"/>
    <property type="project" value="TreeGrafter"/>
</dbReference>
<evidence type="ECO:0000256" key="1">
    <source>
        <dbReference type="ARBA" id="ARBA00009466"/>
    </source>
</evidence>
<dbReference type="Gene3D" id="1.25.10.10">
    <property type="entry name" value="Leucine-rich Repeat Variant"/>
    <property type="match status" value="1"/>
</dbReference>
<comment type="caution">
    <text evidence="3">The sequence shown here is derived from an EMBL/GenBank/DDBJ whole genome shotgun (WGS) entry which is preliminary data.</text>
</comment>
<dbReference type="Pfam" id="PF03810">
    <property type="entry name" value="IBN_N"/>
    <property type="match status" value="1"/>
</dbReference>
<dbReference type="InterPro" id="IPR013598">
    <property type="entry name" value="Exportin-1/Importin-b-like"/>
</dbReference>
<dbReference type="Proteomes" id="UP000789570">
    <property type="component" value="Unassembled WGS sequence"/>
</dbReference>
<accession>A0A9N8YVZ7</accession>
<dbReference type="PANTHER" id="PTHR11223">
    <property type="entry name" value="EXPORTIN 1/5"/>
    <property type="match status" value="1"/>
</dbReference>
<dbReference type="Pfam" id="PF08389">
    <property type="entry name" value="Xpo1"/>
    <property type="match status" value="1"/>
</dbReference>
<dbReference type="GO" id="GO:0005737">
    <property type="term" value="C:cytoplasm"/>
    <property type="evidence" value="ECO:0007669"/>
    <property type="project" value="TreeGrafter"/>
</dbReference>